<dbReference type="EMBL" id="BMJD01000049">
    <property type="protein sequence ID" value="GGB58392.1"/>
    <property type="molecule type" value="Genomic_DNA"/>
</dbReference>
<organism evidence="2 3">
    <name type="scientific">Lentibacillus populi</name>
    <dbReference type="NCBI Taxonomy" id="1827502"/>
    <lineage>
        <taxon>Bacteria</taxon>
        <taxon>Bacillati</taxon>
        <taxon>Bacillota</taxon>
        <taxon>Bacilli</taxon>
        <taxon>Bacillales</taxon>
        <taxon>Bacillaceae</taxon>
        <taxon>Lentibacillus</taxon>
    </lineage>
</organism>
<keyword evidence="3" id="KW-1185">Reference proteome</keyword>
<evidence type="ECO:0000256" key="1">
    <source>
        <dbReference type="SAM" id="Phobius"/>
    </source>
</evidence>
<comment type="caution">
    <text evidence="2">The sequence shown here is derived from an EMBL/GenBank/DDBJ whole genome shotgun (WGS) entry which is preliminary data.</text>
</comment>
<feature type="transmembrane region" description="Helical" evidence="1">
    <location>
        <begin position="6"/>
        <end position="23"/>
    </location>
</feature>
<reference evidence="2" key="2">
    <citation type="submission" date="2020-09" db="EMBL/GenBank/DDBJ databases">
        <authorList>
            <person name="Sun Q."/>
            <person name="Zhou Y."/>
        </authorList>
    </citation>
    <scope>NUCLEOTIDE SEQUENCE</scope>
    <source>
        <strain evidence="2">CGMCC 1.15454</strain>
    </source>
</reference>
<proteinExistence type="predicted"/>
<accession>A0A9W5U104</accession>
<dbReference type="Proteomes" id="UP000621492">
    <property type="component" value="Unassembled WGS sequence"/>
</dbReference>
<sequence length="121" mass="13982">MVFVPVLAAVIHFILYVAVGLYLDKRKDRHFVKEYNQILEAYNETDNAEIFLHDLSNIKNPSKTAQSANAFNFSMSTALYKNNRKEEALSYLYKVNTSDNDLQKVIEEQRKMIEDGEVTSI</sequence>
<evidence type="ECO:0000313" key="2">
    <source>
        <dbReference type="EMBL" id="GGB58392.1"/>
    </source>
</evidence>
<keyword evidence="1" id="KW-1133">Transmembrane helix</keyword>
<reference evidence="2" key="1">
    <citation type="journal article" date="2014" name="Int. J. Syst. Evol. Microbiol.">
        <title>Complete genome sequence of Corynebacterium casei LMG S-19264T (=DSM 44701T), isolated from a smear-ripened cheese.</title>
        <authorList>
            <consortium name="US DOE Joint Genome Institute (JGI-PGF)"/>
            <person name="Walter F."/>
            <person name="Albersmeier A."/>
            <person name="Kalinowski J."/>
            <person name="Ruckert C."/>
        </authorList>
    </citation>
    <scope>NUCLEOTIDE SEQUENCE</scope>
    <source>
        <strain evidence="2">CGMCC 1.15454</strain>
    </source>
</reference>
<keyword evidence="1" id="KW-0472">Membrane</keyword>
<dbReference type="AlphaFoldDB" id="A0A9W5U104"/>
<keyword evidence="1" id="KW-0812">Transmembrane</keyword>
<gene>
    <name evidence="2" type="ORF">GCM10011409_39850</name>
</gene>
<evidence type="ECO:0000313" key="3">
    <source>
        <dbReference type="Proteomes" id="UP000621492"/>
    </source>
</evidence>
<protein>
    <submittedName>
        <fullName evidence="2">Uncharacterized protein</fullName>
    </submittedName>
</protein>
<dbReference type="RefSeq" id="WP_088049382.1">
    <property type="nucleotide sequence ID" value="NZ_BMJD01000049.1"/>
</dbReference>
<name>A0A9W5U104_9BACI</name>